<keyword evidence="9 11" id="KW-1133">Transmembrane helix</keyword>
<evidence type="ECO:0000256" key="3">
    <source>
        <dbReference type="ARBA" id="ARBA00007069"/>
    </source>
</evidence>
<dbReference type="FunFam" id="1.10.3720.10:FF:000054">
    <property type="entry name" value="Molybdenum transport system permease"/>
    <property type="match status" value="1"/>
</dbReference>
<keyword evidence="10 11" id="KW-0472">Membrane</keyword>
<feature type="transmembrane region" description="Helical" evidence="11">
    <location>
        <begin position="142"/>
        <end position="169"/>
    </location>
</feature>
<evidence type="ECO:0000256" key="9">
    <source>
        <dbReference type="ARBA" id="ARBA00022989"/>
    </source>
</evidence>
<dbReference type="NCBIfam" id="TIGR02141">
    <property type="entry name" value="modB_ABC"/>
    <property type="match status" value="1"/>
</dbReference>
<dbReference type="RefSeq" id="WP_093275519.1">
    <property type="nucleotide sequence ID" value="NZ_FNDD01000018.1"/>
</dbReference>
<comment type="subcellular location">
    <subcellularLocation>
        <location evidence="2 12">Cell inner membrane</location>
        <topology evidence="2 12">Multi-pass membrane protein</topology>
    </subcellularLocation>
    <subcellularLocation>
        <location evidence="11">Cell membrane</location>
        <topology evidence="11">Multi-pass membrane protein</topology>
    </subcellularLocation>
</comment>
<evidence type="ECO:0000256" key="11">
    <source>
        <dbReference type="RuleBase" id="RU363032"/>
    </source>
</evidence>
<gene>
    <name evidence="14" type="ORF">SAMN04488136_11850</name>
</gene>
<evidence type="ECO:0000256" key="6">
    <source>
        <dbReference type="ARBA" id="ARBA00022505"/>
    </source>
</evidence>
<evidence type="ECO:0000256" key="5">
    <source>
        <dbReference type="ARBA" id="ARBA00022475"/>
    </source>
</evidence>
<dbReference type="GO" id="GO:0015098">
    <property type="term" value="F:molybdate ion transmembrane transporter activity"/>
    <property type="evidence" value="ECO:0007669"/>
    <property type="project" value="UniProtKB-UniRule"/>
</dbReference>
<evidence type="ECO:0000256" key="8">
    <source>
        <dbReference type="ARBA" id="ARBA00022692"/>
    </source>
</evidence>
<dbReference type="CDD" id="cd06261">
    <property type="entry name" value="TM_PBP2"/>
    <property type="match status" value="1"/>
</dbReference>
<feature type="transmembrane region" description="Helical" evidence="11">
    <location>
        <begin position="46"/>
        <end position="68"/>
    </location>
</feature>
<evidence type="ECO:0000256" key="1">
    <source>
        <dbReference type="ARBA" id="ARBA00002949"/>
    </source>
</evidence>
<dbReference type="EMBL" id="FNDD01000018">
    <property type="protein sequence ID" value="SDH51649.1"/>
    <property type="molecule type" value="Genomic_DNA"/>
</dbReference>
<keyword evidence="15" id="KW-1185">Reference proteome</keyword>
<evidence type="ECO:0000256" key="12">
    <source>
        <dbReference type="RuleBase" id="RU365097"/>
    </source>
</evidence>
<dbReference type="GO" id="GO:0005886">
    <property type="term" value="C:plasma membrane"/>
    <property type="evidence" value="ECO:0007669"/>
    <property type="project" value="UniProtKB-SubCell"/>
</dbReference>
<feature type="transmembrane region" description="Helical" evidence="11">
    <location>
        <begin position="195"/>
        <end position="216"/>
    </location>
</feature>
<dbReference type="Pfam" id="PF00528">
    <property type="entry name" value="BPD_transp_1"/>
    <property type="match status" value="1"/>
</dbReference>
<proteinExistence type="inferred from homology"/>
<dbReference type="Proteomes" id="UP000198854">
    <property type="component" value="Unassembled WGS sequence"/>
</dbReference>
<reference evidence="14 15" key="1">
    <citation type="submission" date="2016-10" db="EMBL/GenBank/DDBJ databases">
        <authorList>
            <person name="de Groot N.N."/>
        </authorList>
    </citation>
    <scope>NUCLEOTIDE SEQUENCE [LARGE SCALE GENOMIC DNA]</scope>
    <source>
        <strain evidence="14 15">CGMCC 1.10228</strain>
    </source>
</reference>
<comment type="function">
    <text evidence="1 12">Part of the binding-protein-dependent transport system for molybdenum; probably responsible for the translocation of the substrate across the membrane.</text>
</comment>
<accession>A0A1G8D2L9</accession>
<evidence type="ECO:0000313" key="14">
    <source>
        <dbReference type="EMBL" id="SDH51649.1"/>
    </source>
</evidence>
<comment type="similarity">
    <text evidence="3 12">Belongs to the binding-protein-dependent transport system permease family. CysTW subfamily.</text>
</comment>
<dbReference type="InterPro" id="IPR000515">
    <property type="entry name" value="MetI-like"/>
</dbReference>
<dbReference type="InterPro" id="IPR035906">
    <property type="entry name" value="MetI-like_sf"/>
</dbReference>
<dbReference type="PROSITE" id="PS50928">
    <property type="entry name" value="ABC_TM1"/>
    <property type="match status" value="1"/>
</dbReference>
<evidence type="ECO:0000256" key="4">
    <source>
        <dbReference type="ARBA" id="ARBA00022448"/>
    </source>
</evidence>
<evidence type="ECO:0000259" key="13">
    <source>
        <dbReference type="PROSITE" id="PS50928"/>
    </source>
</evidence>
<feature type="transmembrane region" description="Helical" evidence="11">
    <location>
        <begin position="12"/>
        <end position="34"/>
    </location>
</feature>
<dbReference type="OrthoDB" id="9795403at2"/>
<feature type="domain" description="ABC transmembrane type-1" evidence="13">
    <location>
        <begin position="9"/>
        <end position="213"/>
    </location>
</feature>
<dbReference type="PANTHER" id="PTHR30183">
    <property type="entry name" value="MOLYBDENUM TRANSPORT SYSTEM PERMEASE PROTEIN MODB"/>
    <property type="match status" value="1"/>
</dbReference>
<evidence type="ECO:0000313" key="15">
    <source>
        <dbReference type="Proteomes" id="UP000198854"/>
    </source>
</evidence>
<feature type="transmembrane region" description="Helical" evidence="11">
    <location>
        <begin position="88"/>
        <end position="106"/>
    </location>
</feature>
<keyword evidence="8 11" id="KW-0812">Transmembrane</keyword>
<sequence length="227" mass="24970">MVLPDWTVVGLTLKLALVVTLWLLVLSIPIAWWLSQTRSKWKGAVASVLTLPMVLPPTVLGFYLLLLFSPNSHLGRGLKELGIDALPFSFAGLVVACVIHSFPFVVQPLRNTFEALGKAPFEAAATLRCSPFHVFWEVALPLAWPGIFSAAIIGFCHTLGEFGVVLMIGGNMPGKTRVMSVEIYNLVEAMEYQQAHAMSLLLLVFSFAALMGVHGLNHLHQRRDQHD</sequence>
<dbReference type="InterPro" id="IPR011867">
    <property type="entry name" value="ModB_ABC"/>
</dbReference>
<dbReference type="SUPFAM" id="SSF161098">
    <property type="entry name" value="MetI-like"/>
    <property type="match status" value="1"/>
</dbReference>
<dbReference type="STRING" id="861298.SAMN04488136_11850"/>
<dbReference type="AlphaFoldDB" id="A0A1G8D2L9"/>
<evidence type="ECO:0000256" key="2">
    <source>
        <dbReference type="ARBA" id="ARBA00004429"/>
    </source>
</evidence>
<organism evidence="14 15">
    <name type="scientific">Vibrio xiamenensis</name>
    <dbReference type="NCBI Taxonomy" id="861298"/>
    <lineage>
        <taxon>Bacteria</taxon>
        <taxon>Pseudomonadati</taxon>
        <taxon>Pseudomonadota</taxon>
        <taxon>Gammaproteobacteria</taxon>
        <taxon>Vibrionales</taxon>
        <taxon>Vibrionaceae</taxon>
        <taxon>Vibrio</taxon>
    </lineage>
</organism>
<protein>
    <recommendedName>
        <fullName evidence="12">Molybdenum transport system permease</fullName>
    </recommendedName>
</protein>
<dbReference type="PANTHER" id="PTHR30183:SF8">
    <property type="entry name" value="MOLYBDENUM TRANSPORT SYSTEM PERMEASE"/>
    <property type="match status" value="1"/>
</dbReference>
<name>A0A1G8D2L9_9VIBR</name>
<evidence type="ECO:0000256" key="10">
    <source>
        <dbReference type="ARBA" id="ARBA00023136"/>
    </source>
</evidence>
<keyword evidence="7 12" id="KW-0997">Cell inner membrane</keyword>
<dbReference type="Gene3D" id="1.10.3720.10">
    <property type="entry name" value="MetI-like"/>
    <property type="match status" value="1"/>
</dbReference>
<evidence type="ECO:0000256" key="7">
    <source>
        <dbReference type="ARBA" id="ARBA00022519"/>
    </source>
</evidence>
<keyword evidence="4 11" id="KW-0813">Transport</keyword>
<keyword evidence="6 12" id="KW-0500">Molybdenum</keyword>
<keyword evidence="5" id="KW-1003">Cell membrane</keyword>